<dbReference type="RefSeq" id="WP_189089597.1">
    <property type="nucleotide sequence ID" value="NZ_BMQL01000008.1"/>
</dbReference>
<dbReference type="InterPro" id="IPR036812">
    <property type="entry name" value="NAD(P)_OxRdtase_dom_sf"/>
</dbReference>
<evidence type="ECO:0000313" key="3">
    <source>
        <dbReference type="EMBL" id="GGR05871.1"/>
    </source>
</evidence>
<dbReference type="InterPro" id="IPR023210">
    <property type="entry name" value="NADP_OxRdtase_dom"/>
</dbReference>
<evidence type="ECO:0000313" key="4">
    <source>
        <dbReference type="Proteomes" id="UP000603865"/>
    </source>
</evidence>
<protein>
    <submittedName>
        <fullName evidence="3">Oxidoreductase</fullName>
    </submittedName>
</protein>
<dbReference type="GO" id="GO:0016491">
    <property type="term" value="F:oxidoreductase activity"/>
    <property type="evidence" value="ECO:0007669"/>
    <property type="project" value="UniProtKB-KW"/>
</dbReference>
<evidence type="ECO:0000256" key="1">
    <source>
        <dbReference type="ARBA" id="ARBA00023002"/>
    </source>
</evidence>
<dbReference type="CDD" id="cd19088">
    <property type="entry name" value="AKR_AKR13B1"/>
    <property type="match status" value="1"/>
</dbReference>
<dbReference type="EMBL" id="BMQL01000008">
    <property type="protein sequence ID" value="GGR05871.1"/>
    <property type="molecule type" value="Genomic_DNA"/>
</dbReference>
<dbReference type="InterPro" id="IPR020471">
    <property type="entry name" value="AKR"/>
</dbReference>
<organism evidence="3 4">
    <name type="scientific">Deinococcus ruber</name>
    <dbReference type="NCBI Taxonomy" id="1848197"/>
    <lineage>
        <taxon>Bacteria</taxon>
        <taxon>Thermotogati</taxon>
        <taxon>Deinococcota</taxon>
        <taxon>Deinococci</taxon>
        <taxon>Deinococcales</taxon>
        <taxon>Deinococcaceae</taxon>
        <taxon>Deinococcus</taxon>
    </lineage>
</organism>
<dbReference type="Proteomes" id="UP000603865">
    <property type="component" value="Unassembled WGS sequence"/>
</dbReference>
<dbReference type="PRINTS" id="PR00069">
    <property type="entry name" value="ALDKETRDTASE"/>
</dbReference>
<dbReference type="PANTHER" id="PTHR43625:SF40">
    <property type="entry name" value="ALDO-KETO REDUCTASE YAKC [NADP(+)]"/>
    <property type="match status" value="1"/>
</dbReference>
<dbReference type="Gene3D" id="3.20.20.100">
    <property type="entry name" value="NADP-dependent oxidoreductase domain"/>
    <property type="match status" value="1"/>
</dbReference>
<accession>A0A918C4U6</accession>
<gene>
    <name evidence="3" type="ORF">GCM10008957_18280</name>
</gene>
<dbReference type="PANTHER" id="PTHR43625">
    <property type="entry name" value="AFLATOXIN B1 ALDEHYDE REDUCTASE"/>
    <property type="match status" value="1"/>
</dbReference>
<keyword evidence="4" id="KW-1185">Reference proteome</keyword>
<keyword evidence="1" id="KW-0560">Oxidoreductase</keyword>
<evidence type="ECO:0000259" key="2">
    <source>
        <dbReference type="Pfam" id="PF00248"/>
    </source>
</evidence>
<reference evidence="3" key="2">
    <citation type="submission" date="2020-09" db="EMBL/GenBank/DDBJ databases">
        <authorList>
            <person name="Sun Q."/>
            <person name="Ohkuma M."/>
        </authorList>
    </citation>
    <scope>NUCLEOTIDE SEQUENCE</scope>
    <source>
        <strain evidence="3">JCM 31311</strain>
    </source>
</reference>
<reference evidence="3" key="1">
    <citation type="journal article" date="2014" name="Int. J. Syst. Evol. Microbiol.">
        <title>Complete genome sequence of Corynebacterium casei LMG S-19264T (=DSM 44701T), isolated from a smear-ripened cheese.</title>
        <authorList>
            <consortium name="US DOE Joint Genome Institute (JGI-PGF)"/>
            <person name="Walter F."/>
            <person name="Albersmeier A."/>
            <person name="Kalinowski J."/>
            <person name="Ruckert C."/>
        </authorList>
    </citation>
    <scope>NUCLEOTIDE SEQUENCE</scope>
    <source>
        <strain evidence="3">JCM 31311</strain>
    </source>
</reference>
<dbReference type="NCBIfam" id="NF007695">
    <property type="entry name" value="PRK10376.1"/>
    <property type="match status" value="1"/>
</dbReference>
<sequence length="300" mass="31847">MTNLSNTATIGNAGTYSLGDFTVNRLGYGAMQLAGPGVFGPPRDPAAALAVLREVVASGVNHIDTSDFYGPHITNELIREALHPYPESLVIVTKVGAVRGTDGSWNPAQRPDELKQAIHDNLQHLGMDALHVVNLRVMGEGHGPSEADISEQFAALAELQKQGLIRHLGLSNVTARQVEEAQAIAPVVCVQNEYNLAHRGDDALIDLLAAQNIAYVPFFPLGGFSPLQSTALSAVAERLGATPMQVALAWLLHRSPNILLIPGTSSVAHLRENLATAQLTLPDDALTDLDQIAQDTATSA</sequence>
<dbReference type="Pfam" id="PF00248">
    <property type="entry name" value="Aldo_ket_red"/>
    <property type="match status" value="1"/>
</dbReference>
<dbReference type="GO" id="GO:0005737">
    <property type="term" value="C:cytoplasm"/>
    <property type="evidence" value="ECO:0007669"/>
    <property type="project" value="TreeGrafter"/>
</dbReference>
<dbReference type="InterPro" id="IPR050791">
    <property type="entry name" value="Aldo-Keto_reductase"/>
</dbReference>
<dbReference type="SUPFAM" id="SSF51430">
    <property type="entry name" value="NAD(P)-linked oxidoreductase"/>
    <property type="match status" value="1"/>
</dbReference>
<proteinExistence type="predicted"/>
<comment type="caution">
    <text evidence="3">The sequence shown here is derived from an EMBL/GenBank/DDBJ whole genome shotgun (WGS) entry which is preliminary data.</text>
</comment>
<feature type="domain" description="NADP-dependent oxidoreductase" evidence="2">
    <location>
        <begin position="25"/>
        <end position="293"/>
    </location>
</feature>
<name>A0A918C4U6_9DEIO</name>
<dbReference type="AlphaFoldDB" id="A0A918C4U6"/>